<keyword evidence="3" id="KW-1185">Reference proteome</keyword>
<reference evidence="2 3" key="1">
    <citation type="journal article" date="2019" name="Sci. Rep.">
        <title>Orb-weaving spider Araneus ventricosus genome elucidates the spidroin gene catalogue.</title>
        <authorList>
            <person name="Kono N."/>
            <person name="Nakamura H."/>
            <person name="Ohtoshi R."/>
            <person name="Moran D.A.P."/>
            <person name="Shinohara A."/>
            <person name="Yoshida Y."/>
            <person name="Fujiwara M."/>
            <person name="Mori M."/>
            <person name="Tomita M."/>
            <person name="Arakawa K."/>
        </authorList>
    </citation>
    <scope>NUCLEOTIDE SEQUENCE [LARGE SCALE GENOMIC DNA]</scope>
</reference>
<feature type="transmembrane region" description="Helical" evidence="1">
    <location>
        <begin position="130"/>
        <end position="148"/>
    </location>
</feature>
<feature type="transmembrane region" description="Helical" evidence="1">
    <location>
        <begin position="57"/>
        <end position="76"/>
    </location>
</feature>
<feature type="transmembrane region" description="Helical" evidence="1">
    <location>
        <begin position="357"/>
        <end position="376"/>
    </location>
</feature>
<dbReference type="Proteomes" id="UP000499080">
    <property type="component" value="Unassembled WGS sequence"/>
</dbReference>
<feature type="transmembrane region" description="Helical" evidence="1">
    <location>
        <begin position="249"/>
        <end position="273"/>
    </location>
</feature>
<dbReference type="AlphaFoldDB" id="A0A4Y2G2R9"/>
<feature type="transmembrane region" description="Helical" evidence="1">
    <location>
        <begin position="160"/>
        <end position="177"/>
    </location>
</feature>
<evidence type="ECO:0000256" key="1">
    <source>
        <dbReference type="SAM" id="Phobius"/>
    </source>
</evidence>
<keyword evidence="1" id="KW-0472">Membrane</keyword>
<feature type="transmembrane region" description="Helical" evidence="1">
    <location>
        <begin position="184"/>
        <end position="211"/>
    </location>
</feature>
<evidence type="ECO:0000313" key="3">
    <source>
        <dbReference type="Proteomes" id="UP000499080"/>
    </source>
</evidence>
<keyword evidence="1" id="KW-0812">Transmembrane</keyword>
<gene>
    <name evidence="2" type="ORF">AVEN_48693_1</name>
</gene>
<accession>A0A4Y2G2R9</accession>
<evidence type="ECO:0008006" key="4">
    <source>
        <dbReference type="Google" id="ProtNLM"/>
    </source>
</evidence>
<organism evidence="2 3">
    <name type="scientific">Araneus ventricosus</name>
    <name type="common">Orbweaver spider</name>
    <name type="synonym">Epeira ventricosa</name>
    <dbReference type="NCBI Taxonomy" id="182803"/>
    <lineage>
        <taxon>Eukaryota</taxon>
        <taxon>Metazoa</taxon>
        <taxon>Ecdysozoa</taxon>
        <taxon>Arthropoda</taxon>
        <taxon>Chelicerata</taxon>
        <taxon>Arachnida</taxon>
        <taxon>Araneae</taxon>
        <taxon>Araneomorphae</taxon>
        <taxon>Entelegynae</taxon>
        <taxon>Araneoidea</taxon>
        <taxon>Araneidae</taxon>
        <taxon>Araneus</taxon>
    </lineage>
</organism>
<feature type="transmembrane region" description="Helical" evidence="1">
    <location>
        <begin position="280"/>
        <end position="304"/>
    </location>
</feature>
<feature type="transmembrane region" description="Helical" evidence="1">
    <location>
        <begin position="82"/>
        <end position="102"/>
    </location>
</feature>
<dbReference type="OrthoDB" id="5800391at2759"/>
<sequence length="379" mass="44083">MDRNRPENQKHSRHVKQKTEWHSQYAPELSPLLKILFWTGLLEDSAEKFRYRILTRIHFGLLVLVTIDVSIIAILLNTDPTYCRVLIHLCTYILIVLTWLAMRRRRKQLSNFLHTLQEISPYKMTEKAKFLLYCICSAPVILAILLTVSPSRKWMATRLAYGFTSTNVYVQMLVIFLKNTMNHIVYPLSLILIDFLFCSLCQHVCCIIRCLTFEVENKTPETFTLSFQADIIKRKQRIDEALLFMRRVFYYPSFLACAANFCGCCTIVGWILRSDKIDDFVIMVVFFTYFLANISSLLMCLWTAGGLPIELETFNKEFRSKILQRDLLEGKTDEIDFKKYLNDDSISVLSGCDIIHFKRSAILVLAGTIITYALLIRTI</sequence>
<comment type="caution">
    <text evidence="2">The sequence shown here is derived from an EMBL/GenBank/DDBJ whole genome shotgun (WGS) entry which is preliminary data.</text>
</comment>
<evidence type="ECO:0000313" key="2">
    <source>
        <dbReference type="EMBL" id="GBM46174.1"/>
    </source>
</evidence>
<dbReference type="EMBL" id="BGPR01001126">
    <property type="protein sequence ID" value="GBM46174.1"/>
    <property type="molecule type" value="Genomic_DNA"/>
</dbReference>
<proteinExistence type="predicted"/>
<name>A0A4Y2G2R9_ARAVE</name>
<keyword evidence="1" id="KW-1133">Transmembrane helix</keyword>
<protein>
    <recommendedName>
        <fullName evidence="4">Gustatory receptor</fullName>
    </recommendedName>
</protein>